<gene>
    <name evidence="1" type="ORF">PCANC_16784</name>
</gene>
<dbReference type="AlphaFoldDB" id="A0A2N5URZ2"/>
<dbReference type="OrthoDB" id="2500352at2759"/>
<dbReference type="Gene3D" id="3.80.10.10">
    <property type="entry name" value="Ribonuclease Inhibitor"/>
    <property type="match status" value="1"/>
</dbReference>
<dbReference type="InterPro" id="IPR032675">
    <property type="entry name" value="LRR_dom_sf"/>
</dbReference>
<dbReference type="Proteomes" id="UP000235388">
    <property type="component" value="Unassembled WGS sequence"/>
</dbReference>
<organism evidence="1 2">
    <name type="scientific">Puccinia coronata f. sp. avenae</name>
    <dbReference type="NCBI Taxonomy" id="200324"/>
    <lineage>
        <taxon>Eukaryota</taxon>
        <taxon>Fungi</taxon>
        <taxon>Dikarya</taxon>
        <taxon>Basidiomycota</taxon>
        <taxon>Pucciniomycotina</taxon>
        <taxon>Pucciniomycetes</taxon>
        <taxon>Pucciniales</taxon>
        <taxon>Pucciniaceae</taxon>
        <taxon>Puccinia</taxon>
    </lineage>
</organism>
<name>A0A2N5URZ2_9BASI</name>
<sequence>MLTFKSASRSLAFIEHQLGTRSTTRVHARCQHLQVYPLWTCEDAHHLDSGDKQDMINSEILEQLLDLFSDTVTTLDLYFLHPFSIRPQTIQAIGRMKGLKTLGLHGSNMVAMEGTGHPACFERLIAEAQGLKWLRLALPVLLPAGIHADLNMPAPSRYPAITHLELKLDDLSPEIILNISLAFRPSLKVLTLEDNSLSEEMEEMGELEDMEEMEEMDAELLRPIYETLQESIEGLLTNNINYFTSTHRLTFPKLRMLAVYGYLNSVIDVLGQEPFPLPHRDPGCPIQLSNKAHRPIHARYLVQLAPFEQIARKIRCLCMELDHTDVSQIMNL</sequence>
<comment type="caution">
    <text evidence="1">The sequence shown here is derived from an EMBL/GenBank/DDBJ whole genome shotgun (WGS) entry which is preliminary data.</text>
</comment>
<keyword evidence="2" id="KW-1185">Reference proteome</keyword>
<evidence type="ECO:0000313" key="2">
    <source>
        <dbReference type="Proteomes" id="UP000235388"/>
    </source>
</evidence>
<reference evidence="1 2" key="1">
    <citation type="submission" date="2017-11" db="EMBL/GenBank/DDBJ databases">
        <title>De novo assembly and phasing of dikaryotic genomes from two isolates of Puccinia coronata f. sp. avenae, the causal agent of oat crown rust.</title>
        <authorList>
            <person name="Miller M.E."/>
            <person name="Zhang Y."/>
            <person name="Omidvar V."/>
            <person name="Sperschneider J."/>
            <person name="Schwessinger B."/>
            <person name="Raley C."/>
            <person name="Palmer J.M."/>
            <person name="Garnica D."/>
            <person name="Upadhyaya N."/>
            <person name="Rathjen J."/>
            <person name="Taylor J.M."/>
            <person name="Park R.F."/>
            <person name="Dodds P.N."/>
            <person name="Hirsch C.D."/>
            <person name="Kianian S.F."/>
            <person name="Figueroa M."/>
        </authorList>
    </citation>
    <scope>NUCLEOTIDE SEQUENCE [LARGE SCALE GENOMIC DNA]</scope>
    <source>
        <strain evidence="1">12NC29</strain>
    </source>
</reference>
<protein>
    <submittedName>
        <fullName evidence="1">Uncharacterized protein</fullName>
    </submittedName>
</protein>
<dbReference type="SUPFAM" id="SSF52047">
    <property type="entry name" value="RNI-like"/>
    <property type="match status" value="1"/>
</dbReference>
<accession>A0A2N5URZ2</accession>
<evidence type="ECO:0000313" key="1">
    <source>
        <dbReference type="EMBL" id="PLW40535.1"/>
    </source>
</evidence>
<dbReference type="EMBL" id="PGCJ01000180">
    <property type="protein sequence ID" value="PLW40535.1"/>
    <property type="molecule type" value="Genomic_DNA"/>
</dbReference>
<proteinExistence type="predicted"/>